<name>A0A0C1V998_9CYAN</name>
<protein>
    <submittedName>
        <fullName evidence="2">Uncharacterized protein</fullName>
    </submittedName>
</protein>
<organism evidence="2">
    <name type="scientific">Lyngbya confervoides BDU141951</name>
    <dbReference type="NCBI Taxonomy" id="1574623"/>
    <lineage>
        <taxon>Bacteria</taxon>
        <taxon>Bacillati</taxon>
        <taxon>Cyanobacteriota</taxon>
        <taxon>Cyanophyceae</taxon>
        <taxon>Oscillatoriophycideae</taxon>
        <taxon>Oscillatoriales</taxon>
        <taxon>Microcoleaceae</taxon>
        <taxon>Lyngbya</taxon>
    </lineage>
</organism>
<comment type="caution">
    <text evidence="2">The sequence shown here is derived from an EMBL/GenBank/DDBJ whole genome shotgun (WGS) entry which is preliminary data.</text>
</comment>
<dbReference type="EMBL" id="JTHE02000003">
    <property type="protein sequence ID" value="NEV69182.1"/>
    <property type="molecule type" value="Genomic_DNA"/>
</dbReference>
<accession>A0A0C1V998</accession>
<evidence type="ECO:0000313" key="2">
    <source>
        <dbReference type="EMBL" id="NEV69182.1"/>
    </source>
</evidence>
<reference evidence="2" key="1">
    <citation type="submission" date="2014-11" db="EMBL/GenBank/DDBJ databases">
        <authorList>
            <person name="Malar M.C."/>
            <person name="Sen D."/>
            <person name="Tripathy S."/>
        </authorList>
    </citation>
    <scope>NUCLEOTIDE SEQUENCE</scope>
    <source>
        <strain evidence="2">BDU141951</strain>
    </source>
</reference>
<reference evidence="2" key="2">
    <citation type="journal article" date="2015" name="Genome Announc.">
        <title>Draft Genome Sequence of Filamentous Marine Cyanobacterium Lyngbya confervoides Strain BDU141951.</title>
        <authorList>
            <person name="Chandrababunaidu M.M."/>
            <person name="Sen D."/>
            <person name="Tripathy S."/>
        </authorList>
    </citation>
    <scope>NUCLEOTIDE SEQUENCE</scope>
    <source>
        <strain evidence="2">BDU141951</strain>
    </source>
</reference>
<dbReference type="AlphaFoldDB" id="A0A0C1V998"/>
<evidence type="ECO:0000256" key="1">
    <source>
        <dbReference type="SAM" id="MobiDB-lite"/>
    </source>
</evidence>
<reference evidence="2" key="3">
    <citation type="submission" date="2020-02" db="EMBL/GenBank/DDBJ databases">
        <authorList>
            <person name="Sarangi A.N."/>
            <person name="Ghosh S."/>
            <person name="Mukherjee M."/>
            <person name="Tripathy S."/>
        </authorList>
    </citation>
    <scope>NUCLEOTIDE SEQUENCE</scope>
    <source>
        <strain evidence="2">BDU141951</strain>
    </source>
</reference>
<sequence>MIRRTDDTMTQNPSQQEIEEPITTAPPEVEKIIREVIKLERENLAGEKPRIRGDVLKIIKDTVQ</sequence>
<proteinExistence type="predicted"/>
<gene>
    <name evidence="2" type="ORF">QQ91_018950</name>
</gene>
<feature type="region of interest" description="Disordered" evidence="1">
    <location>
        <begin position="1"/>
        <end position="26"/>
    </location>
</feature>